<gene>
    <name evidence="2" type="ORF">ACFP81_01265</name>
</gene>
<keyword evidence="1" id="KW-0812">Transmembrane</keyword>
<sequence length="152" mass="16066">MASLYLILLTLHNWTRWAVLLAGVWALVATLTDRAGAHRASGEAAPAPRPAFRGPVAAFMGSLHLQVLLGLALFALAGMNGAGVFGDGPRSSFQWEHLAIGLLSAVLATLGNRAAKSGAAGRNVAVWVALAWLPLLVMIPWWRPLLRLFGPG</sequence>
<keyword evidence="3" id="KW-1185">Reference proteome</keyword>
<comment type="caution">
    <text evidence="2">The sequence shown here is derived from an EMBL/GenBank/DDBJ whole genome shotgun (WGS) entry which is preliminary data.</text>
</comment>
<evidence type="ECO:0000313" key="3">
    <source>
        <dbReference type="Proteomes" id="UP001596297"/>
    </source>
</evidence>
<keyword evidence="1" id="KW-0472">Membrane</keyword>
<dbReference type="Proteomes" id="UP001596297">
    <property type="component" value="Unassembled WGS sequence"/>
</dbReference>
<keyword evidence="1" id="KW-1133">Transmembrane helix</keyword>
<dbReference type="EMBL" id="JBHSWD010000001">
    <property type="protein sequence ID" value="MFC6590795.1"/>
    <property type="molecule type" value="Genomic_DNA"/>
</dbReference>
<accession>A0ABW1YBN5</accession>
<feature type="transmembrane region" description="Helical" evidence="1">
    <location>
        <begin position="97"/>
        <end position="115"/>
    </location>
</feature>
<name>A0ABW1YBN5_9DEIO</name>
<organism evidence="2 3">
    <name type="scientific">Deinococcus lacus</name>
    <dbReference type="NCBI Taxonomy" id="392561"/>
    <lineage>
        <taxon>Bacteria</taxon>
        <taxon>Thermotogati</taxon>
        <taxon>Deinococcota</taxon>
        <taxon>Deinococci</taxon>
        <taxon>Deinococcales</taxon>
        <taxon>Deinococcaceae</taxon>
        <taxon>Deinococcus</taxon>
    </lineage>
</organism>
<evidence type="ECO:0000313" key="2">
    <source>
        <dbReference type="EMBL" id="MFC6590795.1"/>
    </source>
</evidence>
<protein>
    <submittedName>
        <fullName evidence="2">Uncharacterized protein</fullName>
    </submittedName>
</protein>
<dbReference type="RefSeq" id="WP_380081807.1">
    <property type="nucleotide sequence ID" value="NZ_JBHSWD010000001.1"/>
</dbReference>
<proteinExistence type="predicted"/>
<feature type="transmembrane region" description="Helical" evidence="1">
    <location>
        <begin position="56"/>
        <end position="77"/>
    </location>
</feature>
<feature type="transmembrane region" description="Helical" evidence="1">
    <location>
        <begin position="124"/>
        <end position="142"/>
    </location>
</feature>
<feature type="transmembrane region" description="Helical" evidence="1">
    <location>
        <begin position="14"/>
        <end position="35"/>
    </location>
</feature>
<reference evidence="3" key="1">
    <citation type="journal article" date="2019" name="Int. J. Syst. Evol. Microbiol.">
        <title>The Global Catalogue of Microorganisms (GCM) 10K type strain sequencing project: providing services to taxonomists for standard genome sequencing and annotation.</title>
        <authorList>
            <consortium name="The Broad Institute Genomics Platform"/>
            <consortium name="The Broad Institute Genome Sequencing Center for Infectious Disease"/>
            <person name="Wu L."/>
            <person name="Ma J."/>
        </authorList>
    </citation>
    <scope>NUCLEOTIDE SEQUENCE [LARGE SCALE GENOMIC DNA]</scope>
    <source>
        <strain evidence="3">CGMCC 1.15772</strain>
    </source>
</reference>
<evidence type="ECO:0000256" key="1">
    <source>
        <dbReference type="SAM" id="Phobius"/>
    </source>
</evidence>